<protein>
    <submittedName>
        <fullName evidence="1">Uncharacterized protein</fullName>
    </submittedName>
</protein>
<sequence>MRLINTHSLDLEEYFGSEVPRNSYAERAGYKKIKVACDRARLAGLSYLWADTNCIDKKSSAELSEAINSMFKWYRDSDRCYVYLADFCLDAGNLTQRPGSINLEQLRRCRWFTRGWTLQELLAPYNITFFDSDWRRIGQKADPEFRALLSRVVNIRPKYLDILKSHHAIFKASVSERMSWVAHRQTTREEDIAYCMLGIFEIDMPLLYGEGNRAFLRLQEEIIRTSNDQTIFCWDNPIPCGFSGSVLAFNPCAFAGSEELCYRKFFDLERNDQLALTQENGYHLALLPGSDIEIRHVHRKGYSYTAARMGKGRAPCEFFRYPHKTPVQGEVDCIVLDVKRRKTIEPDSGERSIVIAYKPSKGTPRWQVEAVLRGSSTEDRTEIPRLVYARLRNFDGATNSSHAVSNRHDLSVFDADKENRFFFALIDTRLLDEWHRHLQTFEEFRASGGITRTESKGS</sequence>
<dbReference type="EMBL" id="JAPDGR010000260">
    <property type="protein sequence ID" value="KAJ2992563.1"/>
    <property type="molecule type" value="Genomic_DNA"/>
</dbReference>
<name>A0ACC1PH88_9PEZI</name>
<dbReference type="Proteomes" id="UP001143856">
    <property type="component" value="Unassembled WGS sequence"/>
</dbReference>
<gene>
    <name evidence="1" type="ORF">NUW58_g2120</name>
</gene>
<evidence type="ECO:0000313" key="2">
    <source>
        <dbReference type="Proteomes" id="UP001143856"/>
    </source>
</evidence>
<reference evidence="1" key="1">
    <citation type="submission" date="2022-10" db="EMBL/GenBank/DDBJ databases">
        <title>Genome Sequence of Xylaria curta.</title>
        <authorList>
            <person name="Buettner E."/>
        </authorList>
    </citation>
    <scope>NUCLEOTIDE SEQUENCE</scope>
    <source>
        <strain evidence="1">Babe10</strain>
    </source>
</reference>
<accession>A0ACC1PH88</accession>
<organism evidence="1 2">
    <name type="scientific">Xylaria curta</name>
    <dbReference type="NCBI Taxonomy" id="42375"/>
    <lineage>
        <taxon>Eukaryota</taxon>
        <taxon>Fungi</taxon>
        <taxon>Dikarya</taxon>
        <taxon>Ascomycota</taxon>
        <taxon>Pezizomycotina</taxon>
        <taxon>Sordariomycetes</taxon>
        <taxon>Xylariomycetidae</taxon>
        <taxon>Xylariales</taxon>
        <taxon>Xylariaceae</taxon>
        <taxon>Xylaria</taxon>
    </lineage>
</organism>
<comment type="caution">
    <text evidence="1">The sequence shown here is derived from an EMBL/GenBank/DDBJ whole genome shotgun (WGS) entry which is preliminary data.</text>
</comment>
<keyword evidence="2" id="KW-1185">Reference proteome</keyword>
<evidence type="ECO:0000313" key="1">
    <source>
        <dbReference type="EMBL" id="KAJ2992563.1"/>
    </source>
</evidence>
<proteinExistence type="predicted"/>